<gene>
    <name evidence="3" type="ORF">PTTW11_10951</name>
</gene>
<feature type="region of interest" description="Disordered" evidence="1">
    <location>
        <begin position="185"/>
        <end position="204"/>
    </location>
</feature>
<dbReference type="EMBL" id="HG992987">
    <property type="protein sequence ID" value="CAE7217368.1"/>
    <property type="molecule type" value="Genomic_DNA"/>
</dbReference>
<proteinExistence type="predicted"/>
<feature type="region of interest" description="Disordered" evidence="1">
    <location>
        <begin position="71"/>
        <end position="103"/>
    </location>
</feature>
<feature type="region of interest" description="Disordered" evidence="1">
    <location>
        <begin position="260"/>
        <end position="287"/>
    </location>
</feature>
<feature type="compositionally biased region" description="Low complexity" evidence="1">
    <location>
        <begin position="121"/>
        <end position="138"/>
    </location>
</feature>
<evidence type="ECO:0000313" key="4">
    <source>
        <dbReference type="Proteomes" id="UP000472372"/>
    </source>
</evidence>
<dbReference type="AlphaFoldDB" id="A0A6S6WFA2"/>
<reference evidence="3" key="1">
    <citation type="submission" date="2021-02" db="EMBL/GenBank/DDBJ databases">
        <authorList>
            <person name="Syme A R."/>
            <person name="Syme A R."/>
            <person name="Moolhuijzen P."/>
        </authorList>
    </citation>
    <scope>NUCLEOTIDE SEQUENCE</scope>
    <source>
        <strain evidence="3">W1-1</strain>
    </source>
</reference>
<evidence type="ECO:0000313" key="3">
    <source>
        <dbReference type="EMBL" id="CAE7217368.1"/>
    </source>
</evidence>
<accession>A0A6S6WFA2</accession>
<feature type="compositionally biased region" description="Basic and acidic residues" evidence="1">
    <location>
        <begin position="269"/>
        <end position="287"/>
    </location>
</feature>
<keyword evidence="2" id="KW-0472">Membrane</keyword>
<keyword evidence="2" id="KW-0812">Transmembrane</keyword>
<evidence type="ECO:0000256" key="1">
    <source>
        <dbReference type="SAM" id="MobiDB-lite"/>
    </source>
</evidence>
<sequence length="325" mass="34298">MDITSVVTFSDVPTFFSEDPSTSETDAITVIETSLVIVTLTYSSSGESSATIIYVPSIETVTLVTTFSSDAGSVTTPVDTPSSPTPVSSAISGPSSSSSVSSNISSSSPTSALSFLTSHLSPSASTTSPLSTAATRPSITSNESNQNGLSTSVKIGVAVGAVLGGFAIGLSAFCLGLRLRRKRKSAADGDMTPVNGGKPEKDGNEIFRREMDSTPMVQQTVAELETPTHNLIVSPLLSVDLRTEDKTQETIDEVEQTLSGIPTSVAQPHQDDPDSSRIREQASGTHEDCNRIYQDIGSSPYPLKEAYDDPQLIQNPWRESRILGD</sequence>
<keyword evidence="2" id="KW-1133">Transmembrane helix</keyword>
<feature type="region of interest" description="Disordered" evidence="1">
    <location>
        <begin position="121"/>
        <end position="147"/>
    </location>
</feature>
<name>A0A6S6WFA2_9PLEO</name>
<evidence type="ECO:0000256" key="2">
    <source>
        <dbReference type="SAM" id="Phobius"/>
    </source>
</evidence>
<organism evidence="3 4">
    <name type="scientific">Pyrenophora teres f. teres</name>
    <dbReference type="NCBI Taxonomy" id="97479"/>
    <lineage>
        <taxon>Eukaryota</taxon>
        <taxon>Fungi</taxon>
        <taxon>Dikarya</taxon>
        <taxon>Ascomycota</taxon>
        <taxon>Pezizomycotina</taxon>
        <taxon>Dothideomycetes</taxon>
        <taxon>Pleosporomycetidae</taxon>
        <taxon>Pleosporales</taxon>
        <taxon>Pleosporineae</taxon>
        <taxon>Pleosporaceae</taxon>
        <taxon>Pyrenophora</taxon>
    </lineage>
</organism>
<feature type="compositionally biased region" description="Low complexity" evidence="1">
    <location>
        <begin position="73"/>
        <end position="103"/>
    </location>
</feature>
<feature type="transmembrane region" description="Helical" evidence="2">
    <location>
        <begin position="155"/>
        <end position="177"/>
    </location>
</feature>
<dbReference type="Proteomes" id="UP000472372">
    <property type="component" value="Chromosome 11"/>
</dbReference>
<protein>
    <submittedName>
        <fullName evidence="3">Uncharacterized protein</fullName>
    </submittedName>
</protein>